<keyword evidence="1" id="KW-0812">Transmembrane</keyword>
<name>A0ABX2UGR3_9LACO</name>
<keyword evidence="3" id="KW-1185">Reference proteome</keyword>
<dbReference type="EMBL" id="LXND01000043">
    <property type="protein sequence ID" value="OAD64124.1"/>
    <property type="molecule type" value="Genomic_DNA"/>
</dbReference>
<feature type="transmembrane region" description="Helical" evidence="1">
    <location>
        <begin position="30"/>
        <end position="49"/>
    </location>
</feature>
<proteinExistence type="predicted"/>
<organism evidence="2 3">
    <name type="scientific">Pediococcus parvulus</name>
    <dbReference type="NCBI Taxonomy" id="54062"/>
    <lineage>
        <taxon>Bacteria</taxon>
        <taxon>Bacillati</taxon>
        <taxon>Bacillota</taxon>
        <taxon>Bacilli</taxon>
        <taxon>Lactobacillales</taxon>
        <taxon>Lactobacillaceae</taxon>
        <taxon>Pediococcus</taxon>
    </lineage>
</organism>
<keyword evidence="1" id="KW-1133">Transmembrane helix</keyword>
<protein>
    <submittedName>
        <fullName evidence="2">Uncharacterized protein</fullName>
    </submittedName>
</protein>
<evidence type="ECO:0000313" key="3">
    <source>
        <dbReference type="Proteomes" id="UP000077280"/>
    </source>
</evidence>
<accession>A0ABX2UGR3</accession>
<feature type="transmembrane region" description="Helical" evidence="1">
    <location>
        <begin position="7"/>
        <end position="24"/>
    </location>
</feature>
<evidence type="ECO:0000313" key="2">
    <source>
        <dbReference type="EMBL" id="OAD64124.1"/>
    </source>
</evidence>
<comment type="caution">
    <text evidence="2">The sequence shown here is derived from an EMBL/GenBank/DDBJ whole genome shotgun (WGS) entry which is preliminary data.</text>
</comment>
<sequence length="85" mass="9959">MKLKKTDFLLCLICFTEMFISVLLMKKMTIFQYMLFVQIIPVTLFSIFLGKVLSNFKRIPWLTMIIITGIFTLILAIVFKITPMT</sequence>
<feature type="transmembrane region" description="Helical" evidence="1">
    <location>
        <begin position="61"/>
        <end position="82"/>
    </location>
</feature>
<reference evidence="2 3" key="1">
    <citation type="submission" date="2016-05" db="EMBL/GenBank/DDBJ databases">
        <title>Draft genome sequence of Pediococcus parvulus 2.6, a probiotic beta-glucan producer strain.</title>
        <authorList>
            <person name="Mohedano M.L."/>
            <person name="Perez-Ramos A."/>
            <person name="Duenas M.T."/>
            <person name="Lamontanara A."/>
            <person name="Orru L."/>
            <person name="Spano G."/>
            <person name="Capozzi V."/>
            <person name="Lopez P."/>
        </authorList>
    </citation>
    <scope>NUCLEOTIDE SEQUENCE [LARGE SCALE GENOMIC DNA]</scope>
    <source>
        <strain evidence="2 3">2.6</strain>
    </source>
</reference>
<gene>
    <name evidence="2" type="ORF">A7K95_06305</name>
</gene>
<dbReference type="Proteomes" id="UP000077280">
    <property type="component" value="Unassembled WGS sequence"/>
</dbReference>
<evidence type="ECO:0000256" key="1">
    <source>
        <dbReference type="SAM" id="Phobius"/>
    </source>
</evidence>
<keyword evidence="1" id="KW-0472">Membrane</keyword>